<gene>
    <name evidence="1" type="ORF">SAMN05216526_1555</name>
</gene>
<reference evidence="1 2" key="1">
    <citation type="submission" date="2017-01" db="EMBL/GenBank/DDBJ databases">
        <authorList>
            <person name="Mah S.A."/>
            <person name="Swanson W.J."/>
            <person name="Moy G.W."/>
            <person name="Vacquier V.D."/>
        </authorList>
    </citation>
    <scope>NUCLEOTIDE SEQUENCE [LARGE SCALE GENOMIC DNA]</scope>
    <source>
        <strain evidence="1 2">M9</strain>
    </source>
</reference>
<sequence length="138" mass="16080">MDAQRIKESFAFDLKVTARLQQQWVGLIEQSVWGEIKSEKIGALGRLRKRLLELGENLASVTRSRQWIPSERERVKSAMAASLNLRDSLQQFERLAQTLNGGADFPAFERDFLQFRSDLLRFIEHHEAIWCDLLESQY</sequence>
<evidence type="ECO:0000313" key="1">
    <source>
        <dbReference type="EMBL" id="SIT72026.1"/>
    </source>
</evidence>
<organism evidence="1 2">
    <name type="scientific">Ectothiorhodosinus mongolicus</name>
    <dbReference type="NCBI Taxonomy" id="233100"/>
    <lineage>
        <taxon>Bacteria</taxon>
        <taxon>Pseudomonadati</taxon>
        <taxon>Pseudomonadota</taxon>
        <taxon>Gammaproteobacteria</taxon>
        <taxon>Chromatiales</taxon>
        <taxon>Ectothiorhodospiraceae</taxon>
        <taxon>Ectothiorhodosinus</taxon>
    </lineage>
</organism>
<dbReference type="EMBL" id="FTPK01000003">
    <property type="protein sequence ID" value="SIT72026.1"/>
    <property type="molecule type" value="Genomic_DNA"/>
</dbReference>
<dbReference type="Proteomes" id="UP000223759">
    <property type="component" value="Unassembled WGS sequence"/>
</dbReference>
<name>A0A1R3W3A3_9GAMM</name>
<dbReference type="AlphaFoldDB" id="A0A1R3W3A3"/>
<evidence type="ECO:0000313" key="2">
    <source>
        <dbReference type="Proteomes" id="UP000223759"/>
    </source>
</evidence>
<protein>
    <submittedName>
        <fullName evidence="1">Uncharacterized protein</fullName>
    </submittedName>
</protein>
<keyword evidence="2" id="KW-1185">Reference proteome</keyword>
<proteinExistence type="predicted"/>
<accession>A0A1R3W3A3</accession>
<dbReference type="STRING" id="233100.SAMN05216526_1555"/>